<dbReference type="AlphaFoldDB" id="H1Z3I6"/>
<gene>
    <name evidence="7" type="ORF">Metlim_0658</name>
</gene>
<reference evidence="7 8" key="1">
    <citation type="submission" date="2011-10" db="EMBL/GenBank/DDBJ databases">
        <title>The Improved High-Quality Draft genome of Methanoplanus limicola DSM 2279.</title>
        <authorList>
            <consortium name="US DOE Joint Genome Institute (JGI-PGF)"/>
            <person name="Lucas S."/>
            <person name="Copeland A."/>
            <person name="Lapidus A."/>
            <person name="Glavina del Rio T."/>
            <person name="Dalin E."/>
            <person name="Tice H."/>
            <person name="Bruce D."/>
            <person name="Goodwin L."/>
            <person name="Pitluck S."/>
            <person name="Peters L."/>
            <person name="Mikhailova N."/>
            <person name="Lu M."/>
            <person name="Kyrpides N."/>
            <person name="Mavromatis K."/>
            <person name="Ivanova N."/>
            <person name="Markowitz V."/>
            <person name="Cheng J.-F."/>
            <person name="Hugenholtz P."/>
            <person name="Woyke T."/>
            <person name="Wu D."/>
            <person name="Wirth R."/>
            <person name="Brambilla E.-M."/>
            <person name="Klenk H.-P."/>
            <person name="Eisen J.A."/>
        </authorList>
    </citation>
    <scope>NUCLEOTIDE SEQUENCE [LARGE SCALE GENOMIC DNA]</scope>
    <source>
        <strain evidence="7 8">DSM 2279</strain>
    </source>
</reference>
<keyword evidence="1" id="KW-1277">Toxin-antitoxin system</keyword>
<proteinExistence type="predicted"/>
<dbReference type="InParanoid" id="H1Z3I6"/>
<evidence type="ECO:0000256" key="1">
    <source>
        <dbReference type="ARBA" id="ARBA00022649"/>
    </source>
</evidence>
<dbReference type="HOGENOM" id="CLU_164851_6_0_2"/>
<accession>H1Z3I6</accession>
<evidence type="ECO:0000256" key="5">
    <source>
        <dbReference type="ARBA" id="ARBA00022884"/>
    </source>
</evidence>
<sequence length="72" mass="8370">MRLPNLNPEKVIKVIKKKGFLLDRVKGSHHIYVHPETRQRVVIPAHKKDLPKGTLMEILKQAGINKDDFEDF</sequence>
<keyword evidence="6" id="KW-0346">Stress response</keyword>
<dbReference type="Proteomes" id="UP000005741">
    <property type="component" value="Chromosome"/>
</dbReference>
<dbReference type="Pfam" id="PF07927">
    <property type="entry name" value="HicA_toxin"/>
    <property type="match status" value="1"/>
</dbReference>
<evidence type="ECO:0000313" key="7">
    <source>
        <dbReference type="EMBL" id="EHQ34781.1"/>
    </source>
</evidence>
<evidence type="ECO:0000256" key="3">
    <source>
        <dbReference type="ARBA" id="ARBA00022759"/>
    </source>
</evidence>
<evidence type="ECO:0000313" key="8">
    <source>
        <dbReference type="Proteomes" id="UP000005741"/>
    </source>
</evidence>
<dbReference type="SUPFAM" id="SSF54786">
    <property type="entry name" value="YcfA/nrd intein domain"/>
    <property type="match status" value="1"/>
</dbReference>
<keyword evidence="8" id="KW-1185">Reference proteome</keyword>
<dbReference type="GO" id="GO:0004519">
    <property type="term" value="F:endonuclease activity"/>
    <property type="evidence" value="ECO:0007669"/>
    <property type="project" value="UniProtKB-KW"/>
</dbReference>
<dbReference type="OrthoDB" id="7619at2157"/>
<dbReference type="EMBL" id="CM001436">
    <property type="protein sequence ID" value="EHQ34781.1"/>
    <property type="molecule type" value="Genomic_DNA"/>
</dbReference>
<evidence type="ECO:0000256" key="2">
    <source>
        <dbReference type="ARBA" id="ARBA00022722"/>
    </source>
</evidence>
<keyword evidence="3" id="KW-0255">Endonuclease</keyword>
<dbReference type="PANTHER" id="PTHR34873:SF3">
    <property type="entry name" value="ADDICTION MODULE TOXIN, HICA FAMILY"/>
    <property type="match status" value="1"/>
</dbReference>
<dbReference type="GO" id="GO:0003729">
    <property type="term" value="F:mRNA binding"/>
    <property type="evidence" value="ECO:0007669"/>
    <property type="project" value="InterPro"/>
</dbReference>
<keyword evidence="4" id="KW-0378">Hydrolase</keyword>
<dbReference type="Gene3D" id="3.30.920.30">
    <property type="entry name" value="Hypothetical protein"/>
    <property type="match status" value="1"/>
</dbReference>
<organism evidence="7 8">
    <name type="scientific">Methanoplanus limicola DSM 2279</name>
    <dbReference type="NCBI Taxonomy" id="937775"/>
    <lineage>
        <taxon>Archaea</taxon>
        <taxon>Methanobacteriati</taxon>
        <taxon>Methanobacteriota</taxon>
        <taxon>Stenosarchaea group</taxon>
        <taxon>Methanomicrobia</taxon>
        <taxon>Methanomicrobiales</taxon>
        <taxon>Methanomicrobiaceae</taxon>
        <taxon>Methanoplanus</taxon>
    </lineage>
</organism>
<dbReference type="GO" id="GO:0016787">
    <property type="term" value="F:hydrolase activity"/>
    <property type="evidence" value="ECO:0007669"/>
    <property type="project" value="UniProtKB-KW"/>
</dbReference>
<dbReference type="InterPro" id="IPR038570">
    <property type="entry name" value="HicA_sf"/>
</dbReference>
<protein>
    <submittedName>
        <fullName evidence="7">YcfA family protein</fullName>
    </submittedName>
</protein>
<keyword evidence="5" id="KW-0694">RNA-binding</keyword>
<evidence type="ECO:0000256" key="6">
    <source>
        <dbReference type="ARBA" id="ARBA00023016"/>
    </source>
</evidence>
<keyword evidence="2" id="KW-0540">Nuclease</keyword>
<name>H1Z3I6_9EURY</name>
<evidence type="ECO:0000256" key="4">
    <source>
        <dbReference type="ARBA" id="ARBA00022801"/>
    </source>
</evidence>
<dbReference type="InterPro" id="IPR012933">
    <property type="entry name" value="HicA_mRNA_interferase"/>
</dbReference>
<dbReference type="PANTHER" id="PTHR34873">
    <property type="entry name" value="SSR1766 PROTEIN"/>
    <property type="match status" value="1"/>
</dbReference>
<dbReference type="RefSeq" id="WP_004076482.1">
    <property type="nucleotide sequence ID" value="NZ_CM001436.1"/>
</dbReference>